<dbReference type="EMBL" id="CCRF01000038">
    <property type="protein sequence ID" value="CEE00930.1"/>
    <property type="molecule type" value="Genomic_DNA"/>
</dbReference>
<evidence type="ECO:0000259" key="1">
    <source>
        <dbReference type="Pfam" id="PF09983"/>
    </source>
</evidence>
<dbReference type="EMBL" id="JXLU01000057">
    <property type="protein sequence ID" value="KIO73162.1"/>
    <property type="molecule type" value="Genomic_DNA"/>
</dbReference>
<evidence type="ECO:0000313" key="4">
    <source>
        <dbReference type="Proteomes" id="UP000032076"/>
    </source>
</evidence>
<gene>
    <name evidence="3" type="ORF">B4167_2354</name>
    <name evidence="2" type="ORF">BT1A1_1098</name>
</gene>
<protein>
    <recommendedName>
        <fullName evidence="1">Wadjet protein JetD C-terminal domain-containing protein</fullName>
    </recommendedName>
</protein>
<evidence type="ECO:0000313" key="2">
    <source>
        <dbReference type="EMBL" id="CEE00930.1"/>
    </source>
</evidence>
<reference evidence="3 4" key="2">
    <citation type="submission" date="2015-01" db="EMBL/GenBank/DDBJ databases">
        <title>Draft Genome Sequences of Four Bacillus thermoamylovorans Strains, Isolated From Food Products.</title>
        <authorList>
            <person name="Krawcyk A.O."/>
            <person name="Berendsen E.M."/>
            <person name="Eijlander R.T."/>
            <person name="de Jong A."/>
            <person name="Wells-Bennik M."/>
            <person name="Kuipers O.P."/>
        </authorList>
    </citation>
    <scope>NUCLEOTIDE SEQUENCE [LARGE SCALE GENOMIC DNA]</scope>
    <source>
        <strain evidence="3 4">B4167</strain>
    </source>
</reference>
<evidence type="ECO:0000313" key="5">
    <source>
        <dbReference type="Proteomes" id="UP000040576"/>
    </source>
</evidence>
<feature type="domain" description="Wadjet protein JetD C-terminal" evidence="1">
    <location>
        <begin position="184"/>
        <end position="261"/>
    </location>
</feature>
<dbReference type="PATRIC" id="fig|35841.6.peg.514"/>
<reference evidence="2 5" key="1">
    <citation type="submission" date="2014-07" db="EMBL/GenBank/DDBJ databases">
        <authorList>
            <person name="Wibberg Daniel"/>
        </authorList>
    </citation>
    <scope>NUCLEOTIDE SEQUENCE [LARGE SCALE GENOMIC DNA]</scope>
</reference>
<dbReference type="STRING" id="35841.B4167_2354"/>
<dbReference type="Proteomes" id="UP000040576">
    <property type="component" value="Unassembled WGS sequence"/>
</dbReference>
<accession>A0A090IZH1</accession>
<dbReference type="Proteomes" id="UP000032076">
    <property type="component" value="Unassembled WGS sequence"/>
</dbReference>
<organism evidence="2 5">
    <name type="scientific">Caldibacillus thermoamylovorans</name>
    <dbReference type="NCBI Taxonomy" id="35841"/>
    <lineage>
        <taxon>Bacteria</taxon>
        <taxon>Bacillati</taxon>
        <taxon>Bacillota</taxon>
        <taxon>Bacilli</taxon>
        <taxon>Bacillales</taxon>
        <taxon>Bacillaceae</taxon>
        <taxon>Caldibacillus</taxon>
    </lineage>
</organism>
<name>A0A090IZH1_9BACI</name>
<dbReference type="eggNOG" id="ENOG502ZAI3">
    <property type="taxonomic scope" value="Bacteria"/>
</dbReference>
<dbReference type="Pfam" id="PF09983">
    <property type="entry name" value="JetD_C"/>
    <property type="match status" value="1"/>
</dbReference>
<dbReference type="AlphaFoldDB" id="A0A090IZH1"/>
<keyword evidence="5" id="KW-1185">Reference proteome</keyword>
<dbReference type="InterPro" id="IPR024534">
    <property type="entry name" value="JetD_C"/>
</dbReference>
<evidence type="ECO:0000313" key="3">
    <source>
        <dbReference type="EMBL" id="KIO73162.1"/>
    </source>
</evidence>
<dbReference type="OrthoDB" id="9809365at2"/>
<sequence>MEELKRILSVYPKRMIDLTRLEELTKSFVHTYEEFADVILQLEKDQILEMVKSKGRTARTPSLAYQYRIQKSVLASSHHQELQIYRNKLHPAILLDEYFRIDPVVWKQDLPFIEKIDHYLKAFGFPNEPVPAPERSFELVHDEKWIVEKGGKEVLERIGLYERLQIIPVSEPLMFAVNPGQIHRENQFHLIVENKTTYQGLLPALVDTEFSTLIYGSGKVIIKSIEQFPAQYPVEANHEFFYFGDLDREGVSIWYSLTKRQSVKLALPFYIACLAQEPVKGKGYQLENREALQAFLTNFSKLHQDKIQKLLRLGTYYPQEILKSKQLQAIWRESDWKALI</sequence>
<proteinExistence type="predicted"/>